<dbReference type="Proteomes" id="UP000642910">
    <property type="component" value="Unassembled WGS sequence"/>
</dbReference>
<organism evidence="1 2">
    <name type="scientific">Alicyclobacillus mali</name>
    <name type="common">ex Roth et al. 2021</name>
    <dbReference type="NCBI Taxonomy" id="1123961"/>
    <lineage>
        <taxon>Bacteria</taxon>
        <taxon>Bacillati</taxon>
        <taxon>Bacillota</taxon>
        <taxon>Bacilli</taxon>
        <taxon>Bacillales</taxon>
        <taxon>Alicyclobacillaceae</taxon>
        <taxon>Alicyclobacillus</taxon>
    </lineage>
</organism>
<dbReference type="EMBL" id="JADPKZ010000048">
    <property type="protein sequence ID" value="MBF8379104.1"/>
    <property type="molecule type" value="Genomic_DNA"/>
</dbReference>
<dbReference type="SUPFAM" id="SSF63825">
    <property type="entry name" value="YWTD domain"/>
    <property type="match status" value="1"/>
</dbReference>
<evidence type="ECO:0000313" key="1">
    <source>
        <dbReference type="EMBL" id="MBF8379104.1"/>
    </source>
</evidence>
<sequence>MARWVRWVAAGLFGVAVADVAWFTYAAPRHAKLTPVMSERQAVDELHIERITFRPASAPYGTVHHLSLPGCQVWSIDGHALCVVQYPSMKADGSFTGASRIDVVDADTGHVEEAISMPRGLQANAAYLTDRWLVWQTGPDGGSGMRQLWAEARATGTRFVIRSAERGVQEGDVVGLKVVGDTAYWLSVQQDKRDVQTTVWAYNLTTRTGHQIVTEDSERDGRAVLSMAVGERALWLVEAISKHPFDPSTSARLVRISLSSSGPVNRTAVPLWHPGTLYAATDETAILQLNANPKLNSPENPAPYPLFAYRLGASVLEQWTDGEAGTASGDATWLAVDQSDAGGGRALLLHRPSQTETALPAPFSYTDGHWVAWWDGAGHLAWAALT</sequence>
<gene>
    <name evidence="1" type="ORF">IW967_14735</name>
</gene>
<dbReference type="RefSeq" id="WP_067847344.1">
    <property type="nucleotide sequence ID" value="NZ_JADPKZ010000048.1"/>
</dbReference>
<protein>
    <submittedName>
        <fullName evidence="1">Uncharacterized protein</fullName>
    </submittedName>
</protein>
<proteinExistence type="predicted"/>
<accession>A0ABS0F749</accession>
<reference evidence="1 2" key="1">
    <citation type="submission" date="2020-11" db="EMBL/GenBank/DDBJ databases">
        <title>Genomic insight of Alicyclobacillus mali FL 18 reveals a new arsenic-resistant strain, with potential in environmental biotechnology.</title>
        <authorList>
            <person name="Fiorentino G."/>
            <person name="Gallo G."/>
            <person name="Aulitto M."/>
        </authorList>
    </citation>
    <scope>NUCLEOTIDE SEQUENCE [LARGE SCALE GENOMIC DNA]</scope>
    <source>
        <strain evidence="1 2">FL 18</strain>
    </source>
</reference>
<name>A0ABS0F749_9BACL</name>
<keyword evidence="2" id="KW-1185">Reference proteome</keyword>
<evidence type="ECO:0000313" key="2">
    <source>
        <dbReference type="Proteomes" id="UP000642910"/>
    </source>
</evidence>
<comment type="caution">
    <text evidence="1">The sequence shown here is derived from an EMBL/GenBank/DDBJ whole genome shotgun (WGS) entry which is preliminary data.</text>
</comment>